<feature type="signal peptide" evidence="2">
    <location>
        <begin position="1"/>
        <end position="35"/>
    </location>
</feature>
<proteinExistence type="predicted"/>
<dbReference type="PANTHER" id="PTHR30222">
    <property type="entry name" value="SPERMIDINE/PUTRESCINE-BINDING PERIPLASMIC PROTEIN"/>
    <property type="match status" value="1"/>
</dbReference>
<keyword evidence="1 2" id="KW-0732">Signal</keyword>
<organism evidence="3 4">
    <name type="scientific">Cryobacterium mannosilyticum</name>
    <dbReference type="NCBI Taxonomy" id="1259190"/>
    <lineage>
        <taxon>Bacteria</taxon>
        <taxon>Bacillati</taxon>
        <taxon>Actinomycetota</taxon>
        <taxon>Actinomycetes</taxon>
        <taxon>Micrococcales</taxon>
        <taxon>Microbacteriaceae</taxon>
        <taxon>Cryobacterium</taxon>
    </lineage>
</organism>
<evidence type="ECO:0000313" key="3">
    <source>
        <dbReference type="EMBL" id="TFC06796.1"/>
    </source>
</evidence>
<protein>
    <submittedName>
        <fullName evidence="3">Extracellular solute-binding protein</fullName>
    </submittedName>
</protein>
<dbReference type="PANTHER" id="PTHR30222:SF18">
    <property type="entry name" value="BIFUNCTIONAL POLYHYDROXYBUTYRATE SYNTHASE _ ABC TRANSPORTER PERIPLASMIC BINDING PROTEIN-RELATED"/>
    <property type="match status" value="1"/>
</dbReference>
<dbReference type="SUPFAM" id="SSF53850">
    <property type="entry name" value="Periplasmic binding protein-like II"/>
    <property type="match status" value="1"/>
</dbReference>
<dbReference type="CDD" id="cd13588">
    <property type="entry name" value="PBP2_polyamine_1"/>
    <property type="match status" value="1"/>
</dbReference>
<dbReference type="AlphaFoldDB" id="A0A4R8WC34"/>
<evidence type="ECO:0000313" key="4">
    <source>
        <dbReference type="Proteomes" id="UP000297643"/>
    </source>
</evidence>
<gene>
    <name evidence="3" type="ORF">E3O32_03570</name>
</gene>
<dbReference type="InterPro" id="IPR006059">
    <property type="entry name" value="SBP"/>
</dbReference>
<dbReference type="Gene3D" id="3.40.190.10">
    <property type="entry name" value="Periplasmic binding protein-like II"/>
    <property type="match status" value="2"/>
</dbReference>
<dbReference type="EMBL" id="SOFM01000009">
    <property type="protein sequence ID" value="TFC06796.1"/>
    <property type="molecule type" value="Genomic_DNA"/>
</dbReference>
<keyword evidence="4" id="KW-1185">Reference proteome</keyword>
<accession>A0A4R8WC34</accession>
<sequence>MNRSTPRRRTKTSATLAGLAILSVALLTACGTTSAGNGGSTGAKAPTKLGTNEGAVSILAWPGYVEDGSNDPAVDWVSAFQDETGCKVTSKTYGTSDEAFNLMKTGDYDVVAASGDASLRLVAAGDVAPVNTDLIPNYAGVYDFLKLQAWNSVDGVSYGVPHGYGANLLMYTTDAVTPAPTSWDVVFDKSSAYKGKVTAYDSPIYIADAAMYLMSHQPDLGIKNPYALDEKQLAAAVDLLKVQRPNIGEYWSDYLKSIQAFETGDTVVGTTWQVIRNSLAPGTKAEVVVPSEGVTGWSDTWMVAAKAKNPNCAYAWLNYISSPKANAQATEYFGEAPSNQKACDFMSNPDQCSLFHAGDADYASKIWYWTTPIATCVDGRTDVKCTDYAAWTTAWQEIKG</sequence>
<comment type="caution">
    <text evidence="3">The sequence shown here is derived from an EMBL/GenBank/DDBJ whole genome shotgun (WGS) entry which is preliminary data.</text>
</comment>
<name>A0A4R8WC34_9MICO</name>
<dbReference type="PROSITE" id="PS51257">
    <property type="entry name" value="PROKAR_LIPOPROTEIN"/>
    <property type="match status" value="1"/>
</dbReference>
<evidence type="ECO:0000256" key="1">
    <source>
        <dbReference type="ARBA" id="ARBA00022729"/>
    </source>
</evidence>
<dbReference type="RefSeq" id="WP_134507085.1">
    <property type="nucleotide sequence ID" value="NZ_SOFM01000009.1"/>
</dbReference>
<feature type="chain" id="PRO_5038393421" evidence="2">
    <location>
        <begin position="36"/>
        <end position="400"/>
    </location>
</feature>
<dbReference type="Pfam" id="PF13416">
    <property type="entry name" value="SBP_bac_8"/>
    <property type="match status" value="1"/>
</dbReference>
<evidence type="ECO:0000256" key="2">
    <source>
        <dbReference type="SAM" id="SignalP"/>
    </source>
</evidence>
<dbReference type="Proteomes" id="UP000297643">
    <property type="component" value="Unassembled WGS sequence"/>
</dbReference>
<reference evidence="3 4" key="1">
    <citation type="submission" date="2019-03" db="EMBL/GenBank/DDBJ databases">
        <title>Genomics of glacier-inhabiting Cryobacterium strains.</title>
        <authorList>
            <person name="Liu Q."/>
            <person name="Xin Y.-H."/>
        </authorList>
    </citation>
    <scope>NUCLEOTIDE SEQUENCE [LARGE SCALE GENOMIC DNA]</scope>
    <source>
        <strain evidence="3 4">RHLT2-21</strain>
    </source>
</reference>